<evidence type="ECO:0000313" key="10">
    <source>
        <dbReference type="EMBL" id="KIK40051.1"/>
    </source>
</evidence>
<comment type="similarity">
    <text evidence="1">Belongs to the ankyrin SOCS box (ASB) family.</text>
</comment>
<dbReference type="Proteomes" id="UP000054485">
    <property type="component" value="Unassembled WGS sequence"/>
</dbReference>
<evidence type="ECO:0000256" key="8">
    <source>
        <dbReference type="PROSITE-ProRule" id="PRU00134"/>
    </source>
</evidence>
<dbReference type="PROSITE" id="PS50088">
    <property type="entry name" value="ANK_REPEAT"/>
    <property type="match status" value="2"/>
</dbReference>
<dbReference type="SUPFAM" id="SSF48403">
    <property type="entry name" value="Ankyrin repeat"/>
    <property type="match status" value="1"/>
</dbReference>
<dbReference type="Gene3D" id="6.10.140.2220">
    <property type="match status" value="1"/>
</dbReference>
<dbReference type="InterPro" id="IPR002893">
    <property type="entry name" value="Znf_MYND"/>
</dbReference>
<dbReference type="GO" id="GO:0045732">
    <property type="term" value="P:positive regulation of protein catabolic process"/>
    <property type="evidence" value="ECO:0007669"/>
    <property type="project" value="TreeGrafter"/>
</dbReference>
<protein>
    <recommendedName>
        <fullName evidence="9">MYND-type domain-containing protein</fullName>
    </recommendedName>
</protein>
<dbReference type="PROSITE" id="PS50865">
    <property type="entry name" value="ZF_MYND_2"/>
    <property type="match status" value="1"/>
</dbReference>
<keyword evidence="11" id="KW-1185">Reference proteome</keyword>
<evidence type="ECO:0000256" key="3">
    <source>
        <dbReference type="ARBA" id="ARBA00022737"/>
    </source>
</evidence>
<dbReference type="Pfam" id="PF12796">
    <property type="entry name" value="Ank_2"/>
    <property type="match status" value="1"/>
</dbReference>
<dbReference type="PANTHER" id="PTHR24136:SF15">
    <property type="entry name" value="ANK_REP_REGION DOMAIN-CONTAINING PROTEIN"/>
    <property type="match status" value="1"/>
</dbReference>
<dbReference type="Gene3D" id="1.25.40.20">
    <property type="entry name" value="Ankyrin repeat-containing domain"/>
    <property type="match status" value="2"/>
</dbReference>
<dbReference type="HOGENOM" id="CLU_053726_0_0_1"/>
<evidence type="ECO:0000256" key="1">
    <source>
        <dbReference type="ARBA" id="ARBA00005949"/>
    </source>
</evidence>
<dbReference type="STRING" id="930992.A0A0D0AEE4"/>
<keyword evidence="6 7" id="KW-0040">ANK repeat</keyword>
<name>A0A0D0AEE4_9AGAM</name>
<dbReference type="SMART" id="SM00248">
    <property type="entry name" value="ANK"/>
    <property type="match status" value="4"/>
</dbReference>
<evidence type="ECO:0000313" key="11">
    <source>
        <dbReference type="Proteomes" id="UP000054485"/>
    </source>
</evidence>
<evidence type="ECO:0000259" key="9">
    <source>
        <dbReference type="PROSITE" id="PS50865"/>
    </source>
</evidence>
<reference evidence="11" key="2">
    <citation type="submission" date="2015-01" db="EMBL/GenBank/DDBJ databases">
        <title>Evolutionary Origins and Diversification of the Mycorrhizal Mutualists.</title>
        <authorList>
            <consortium name="DOE Joint Genome Institute"/>
            <consortium name="Mycorrhizal Genomics Consortium"/>
            <person name="Kohler A."/>
            <person name="Kuo A."/>
            <person name="Nagy L.G."/>
            <person name="Floudas D."/>
            <person name="Copeland A."/>
            <person name="Barry K.W."/>
            <person name="Cichocki N."/>
            <person name="Veneault-Fourrey C."/>
            <person name="LaButti K."/>
            <person name="Lindquist E.A."/>
            <person name="Lipzen A."/>
            <person name="Lundell T."/>
            <person name="Morin E."/>
            <person name="Murat C."/>
            <person name="Riley R."/>
            <person name="Ohm R."/>
            <person name="Sun H."/>
            <person name="Tunlid A."/>
            <person name="Henrissat B."/>
            <person name="Grigoriev I.V."/>
            <person name="Hibbett D.S."/>
            <person name="Martin F."/>
        </authorList>
    </citation>
    <scope>NUCLEOTIDE SEQUENCE [LARGE SCALE GENOMIC DNA]</scope>
    <source>
        <strain evidence="11">UH-Slu-Lm8-n1</strain>
    </source>
</reference>
<dbReference type="SUPFAM" id="SSF144232">
    <property type="entry name" value="HIT/MYND zinc finger-like"/>
    <property type="match status" value="1"/>
</dbReference>
<feature type="repeat" description="ANK" evidence="7">
    <location>
        <begin position="168"/>
        <end position="200"/>
    </location>
</feature>
<dbReference type="InterPro" id="IPR051573">
    <property type="entry name" value="Ankyrin-SOCS_box_domain"/>
</dbReference>
<keyword evidence="2" id="KW-0479">Metal-binding</keyword>
<dbReference type="InterPro" id="IPR002110">
    <property type="entry name" value="Ankyrin_rpt"/>
</dbReference>
<dbReference type="PROSITE" id="PS01360">
    <property type="entry name" value="ZF_MYND_1"/>
    <property type="match status" value="1"/>
</dbReference>
<dbReference type="InterPro" id="IPR036770">
    <property type="entry name" value="Ankyrin_rpt-contain_sf"/>
</dbReference>
<feature type="repeat" description="ANK" evidence="7">
    <location>
        <begin position="133"/>
        <end position="167"/>
    </location>
</feature>
<keyword evidence="4 8" id="KW-0863">Zinc-finger</keyword>
<evidence type="ECO:0000256" key="7">
    <source>
        <dbReference type="PROSITE-ProRule" id="PRU00023"/>
    </source>
</evidence>
<sequence length="421" mass="46095">MGQEHDMPGHGGLKVTAEMEAILKQPGHISIKMGSEKLRAMFQTQFGELDINKLSPFAFACITGQFQDVKAAVSGGVAPDITGSETPFKIGFLAITVLGAQRIRGPPSNSLKHLDVINYLLQCGAPPDLPDISGHTALHHACTPPLGHFELASALLKGGANPNVQNRYGEVPLFFPFQGQDIPILDLLMEHNADLDIKDANGDSPRALCVVFGPQVTAAVRRWERKRSGEKALWEEKECEHCKKKGKGLKQCARCHTVRYCSSDCQRMHWKTHKPLCQPFSTSTTVSLKPTYGNFSSTISRADFTREALGLSSPRSKPPKNTPHTPMSFDQKAMIIKVQVPVDPFSPTATSMGLGGLLIYNKKKDFMCTVQRAGNTNAYDDIVRVVKSRGVGGVKAYFAAELRTHDELVVKISETLAEQPF</sequence>
<feature type="domain" description="MYND-type" evidence="9">
    <location>
        <begin position="239"/>
        <end position="277"/>
    </location>
</feature>
<gene>
    <name evidence="10" type="ORF">CY34DRAFT_807595</name>
</gene>
<evidence type="ECO:0000256" key="2">
    <source>
        <dbReference type="ARBA" id="ARBA00022723"/>
    </source>
</evidence>
<proteinExistence type="inferred from homology"/>
<evidence type="ECO:0000256" key="4">
    <source>
        <dbReference type="ARBA" id="ARBA00022771"/>
    </source>
</evidence>
<evidence type="ECO:0000256" key="5">
    <source>
        <dbReference type="ARBA" id="ARBA00022833"/>
    </source>
</evidence>
<accession>A0A0D0AEE4</accession>
<organism evidence="10 11">
    <name type="scientific">Suillus luteus UH-Slu-Lm8-n1</name>
    <dbReference type="NCBI Taxonomy" id="930992"/>
    <lineage>
        <taxon>Eukaryota</taxon>
        <taxon>Fungi</taxon>
        <taxon>Dikarya</taxon>
        <taxon>Basidiomycota</taxon>
        <taxon>Agaricomycotina</taxon>
        <taxon>Agaricomycetes</taxon>
        <taxon>Agaricomycetidae</taxon>
        <taxon>Boletales</taxon>
        <taxon>Suillineae</taxon>
        <taxon>Suillaceae</taxon>
        <taxon>Suillus</taxon>
    </lineage>
</organism>
<keyword evidence="3" id="KW-0677">Repeat</keyword>
<evidence type="ECO:0000256" key="6">
    <source>
        <dbReference type="ARBA" id="ARBA00023043"/>
    </source>
</evidence>
<dbReference type="PANTHER" id="PTHR24136">
    <property type="entry name" value="SOWAH (DROSOPHILA) HOMOLOG"/>
    <property type="match status" value="1"/>
</dbReference>
<keyword evidence="5" id="KW-0862">Zinc</keyword>
<dbReference type="GO" id="GO:0016567">
    <property type="term" value="P:protein ubiquitination"/>
    <property type="evidence" value="ECO:0007669"/>
    <property type="project" value="TreeGrafter"/>
</dbReference>
<dbReference type="EMBL" id="KN835317">
    <property type="protein sequence ID" value="KIK40051.1"/>
    <property type="molecule type" value="Genomic_DNA"/>
</dbReference>
<reference evidence="10 11" key="1">
    <citation type="submission" date="2014-04" db="EMBL/GenBank/DDBJ databases">
        <authorList>
            <consortium name="DOE Joint Genome Institute"/>
            <person name="Kuo A."/>
            <person name="Ruytinx J."/>
            <person name="Rineau F."/>
            <person name="Colpaert J."/>
            <person name="Kohler A."/>
            <person name="Nagy L.G."/>
            <person name="Floudas D."/>
            <person name="Copeland A."/>
            <person name="Barry K.W."/>
            <person name="Cichocki N."/>
            <person name="Veneault-Fourrey C."/>
            <person name="LaButti K."/>
            <person name="Lindquist E.A."/>
            <person name="Lipzen A."/>
            <person name="Lundell T."/>
            <person name="Morin E."/>
            <person name="Murat C."/>
            <person name="Sun H."/>
            <person name="Tunlid A."/>
            <person name="Henrissat B."/>
            <person name="Grigoriev I.V."/>
            <person name="Hibbett D.S."/>
            <person name="Martin F."/>
            <person name="Nordberg H.P."/>
            <person name="Cantor M.N."/>
            <person name="Hua S.X."/>
        </authorList>
    </citation>
    <scope>NUCLEOTIDE SEQUENCE [LARGE SCALE GENOMIC DNA]</scope>
    <source>
        <strain evidence="10 11">UH-Slu-Lm8-n1</strain>
    </source>
</reference>
<dbReference type="Pfam" id="PF01753">
    <property type="entry name" value="zf-MYND"/>
    <property type="match status" value="1"/>
</dbReference>
<dbReference type="OrthoDB" id="194358at2759"/>
<dbReference type="InParanoid" id="A0A0D0AEE4"/>
<dbReference type="AlphaFoldDB" id="A0A0D0AEE4"/>
<dbReference type="GO" id="GO:0008270">
    <property type="term" value="F:zinc ion binding"/>
    <property type="evidence" value="ECO:0007669"/>
    <property type="project" value="UniProtKB-KW"/>
</dbReference>